<dbReference type="InterPro" id="IPR043502">
    <property type="entry name" value="DNA/RNA_pol_sf"/>
</dbReference>
<dbReference type="AlphaFoldDB" id="A0A0A8ZTA0"/>
<proteinExistence type="predicted"/>
<dbReference type="PANTHER" id="PTHR33116">
    <property type="entry name" value="REVERSE TRANSCRIPTASE ZINC-BINDING DOMAIN-CONTAINING PROTEIN-RELATED-RELATED"/>
    <property type="match status" value="1"/>
</dbReference>
<evidence type="ECO:0000313" key="3">
    <source>
        <dbReference type="EMBL" id="JAD40933.1"/>
    </source>
</evidence>
<feature type="chain" id="PRO_5002042452" description="Reverse transcriptase domain-containing protein" evidence="1">
    <location>
        <begin position="18"/>
        <end position="288"/>
    </location>
</feature>
<dbReference type="SUPFAM" id="SSF56672">
    <property type="entry name" value="DNA/RNA polymerases"/>
    <property type="match status" value="1"/>
</dbReference>
<name>A0A0A8ZTA0_ARUDO</name>
<keyword evidence="1" id="KW-0732">Signal</keyword>
<protein>
    <recommendedName>
        <fullName evidence="2">Reverse transcriptase domain-containing protein</fullName>
    </recommendedName>
</protein>
<reference evidence="3" key="1">
    <citation type="submission" date="2014-09" db="EMBL/GenBank/DDBJ databases">
        <authorList>
            <person name="Magalhaes I.L.F."/>
            <person name="Oliveira U."/>
            <person name="Santos F.R."/>
            <person name="Vidigal T.H.D.A."/>
            <person name="Brescovit A.D."/>
            <person name="Santos A.J."/>
        </authorList>
    </citation>
    <scope>NUCLEOTIDE SEQUENCE</scope>
    <source>
        <tissue evidence="3">Shoot tissue taken approximately 20 cm above the soil surface</tissue>
    </source>
</reference>
<organism evidence="3">
    <name type="scientific">Arundo donax</name>
    <name type="common">Giant reed</name>
    <name type="synonym">Donax arundinaceus</name>
    <dbReference type="NCBI Taxonomy" id="35708"/>
    <lineage>
        <taxon>Eukaryota</taxon>
        <taxon>Viridiplantae</taxon>
        <taxon>Streptophyta</taxon>
        <taxon>Embryophyta</taxon>
        <taxon>Tracheophyta</taxon>
        <taxon>Spermatophyta</taxon>
        <taxon>Magnoliopsida</taxon>
        <taxon>Liliopsida</taxon>
        <taxon>Poales</taxon>
        <taxon>Poaceae</taxon>
        <taxon>PACMAD clade</taxon>
        <taxon>Arundinoideae</taxon>
        <taxon>Arundineae</taxon>
        <taxon>Arundo</taxon>
    </lineage>
</organism>
<dbReference type="InterPro" id="IPR000477">
    <property type="entry name" value="RT_dom"/>
</dbReference>
<reference evidence="3" key="2">
    <citation type="journal article" date="2015" name="Data Brief">
        <title>Shoot transcriptome of the giant reed, Arundo donax.</title>
        <authorList>
            <person name="Barrero R.A."/>
            <person name="Guerrero F.D."/>
            <person name="Moolhuijzen P."/>
            <person name="Goolsby J.A."/>
            <person name="Tidwell J."/>
            <person name="Bellgard S.E."/>
            <person name="Bellgard M.I."/>
        </authorList>
    </citation>
    <scope>NUCLEOTIDE SEQUENCE</scope>
    <source>
        <tissue evidence="3">Shoot tissue taken approximately 20 cm above the soil surface</tissue>
    </source>
</reference>
<dbReference type="PANTHER" id="PTHR33116:SF78">
    <property type="entry name" value="OS12G0587133 PROTEIN"/>
    <property type="match status" value="1"/>
</dbReference>
<dbReference type="EMBL" id="GBRH01256962">
    <property type="protein sequence ID" value="JAD40933.1"/>
    <property type="molecule type" value="Transcribed_RNA"/>
</dbReference>
<evidence type="ECO:0000259" key="2">
    <source>
        <dbReference type="PROSITE" id="PS50878"/>
    </source>
</evidence>
<sequence length="288" mass="32189">MLFILIMDVLNSLIIQATQDGLLQPLALQHTQHRISFYADDMVLFLRPLENDLSLIKQILDVFGHASGLQTNISKSSVTPIQCREEELAIISESLPCETKDFPCTYLGLLLSIRKPTKAELLPLIDKVADNLPGWKALLMNRAGRLGTVRVVLTAIPIYLMIALDLPKWVIKAIDKRRCGFLWKGQERANGGNCLVSWGRVCQPLQNGGLGIHNLEALGTALRIRWLWLQKTDASRPWAGLPIQVPNNAHALFNITVESIVGNGQITKFWTDRWLQGKTFAELAPNLV</sequence>
<evidence type="ECO:0000256" key="1">
    <source>
        <dbReference type="SAM" id="SignalP"/>
    </source>
</evidence>
<feature type="signal peptide" evidence="1">
    <location>
        <begin position="1"/>
        <end position="17"/>
    </location>
</feature>
<accession>A0A0A8ZTA0</accession>
<dbReference type="PROSITE" id="PS50878">
    <property type="entry name" value="RT_POL"/>
    <property type="match status" value="1"/>
</dbReference>
<feature type="domain" description="Reverse transcriptase" evidence="2">
    <location>
        <begin position="1"/>
        <end position="111"/>
    </location>
</feature>